<sequence>MEHSSKKWRAFPPELSDELSHFVSESFCRKTLISTNSLFYRLLHFTNRANRWKSENIDNAELNTMYSVIADQPPPPPPVLQQILRSRLFRPVLRAFQSIRPPLQLLHHFVSPLWFNVPRHAVAHFQPIFPHTFRPIVPRLSHHRYTSEAWNEGLCFVNFSHRLNWEDRRIVATLRARVENGRALVRGHFTQERTARIEQYYGCGFVFYELPQVQWDAAIITFYGTLDNWDAILLHLYDVLTAFEQGTEPPNIDSPTPNSSQNSNGQKTPENAESPSGAIASPNAADPSSSATNSSSVTGFPNAGESSNAANSSSAAGSPNAADSFSNIERGTEPPKIIAPVFNSSPASIGQQKPESAESSSAAVFSNAANSFSSAAASSSTANSSSGAAVTKCRRIFSQNRQLFERRRLSE</sequence>
<organism evidence="2 3">
    <name type="scientific">Heterodera trifolii</name>
    <dbReference type="NCBI Taxonomy" id="157864"/>
    <lineage>
        <taxon>Eukaryota</taxon>
        <taxon>Metazoa</taxon>
        <taxon>Ecdysozoa</taxon>
        <taxon>Nematoda</taxon>
        <taxon>Chromadorea</taxon>
        <taxon>Rhabditida</taxon>
        <taxon>Tylenchina</taxon>
        <taxon>Tylenchomorpha</taxon>
        <taxon>Tylenchoidea</taxon>
        <taxon>Heteroderidae</taxon>
        <taxon>Heteroderinae</taxon>
        <taxon>Heterodera</taxon>
    </lineage>
</organism>
<protein>
    <recommendedName>
        <fullName evidence="4">F-box domain-containing protein</fullName>
    </recommendedName>
</protein>
<dbReference type="AlphaFoldDB" id="A0ABD2K7Y6"/>
<accession>A0ABD2K7Y6</accession>
<feature type="compositionally biased region" description="Low complexity" evidence="1">
    <location>
        <begin position="278"/>
        <end position="324"/>
    </location>
</feature>
<evidence type="ECO:0008006" key="4">
    <source>
        <dbReference type="Google" id="ProtNLM"/>
    </source>
</evidence>
<reference evidence="2 3" key="1">
    <citation type="submission" date="2024-10" db="EMBL/GenBank/DDBJ databases">
        <authorList>
            <person name="Kim D."/>
        </authorList>
    </citation>
    <scope>NUCLEOTIDE SEQUENCE [LARGE SCALE GENOMIC DNA]</scope>
    <source>
        <strain evidence="2">BH-2024</strain>
    </source>
</reference>
<gene>
    <name evidence="2" type="ORF">niasHT_024582</name>
</gene>
<keyword evidence="3" id="KW-1185">Reference proteome</keyword>
<evidence type="ECO:0000313" key="2">
    <source>
        <dbReference type="EMBL" id="KAL3098828.1"/>
    </source>
</evidence>
<comment type="caution">
    <text evidence="2">The sequence shown here is derived from an EMBL/GenBank/DDBJ whole genome shotgun (WGS) entry which is preliminary data.</text>
</comment>
<dbReference type="EMBL" id="JBICBT010000819">
    <property type="protein sequence ID" value="KAL3098828.1"/>
    <property type="molecule type" value="Genomic_DNA"/>
</dbReference>
<feature type="compositionally biased region" description="Polar residues" evidence="1">
    <location>
        <begin position="342"/>
        <end position="354"/>
    </location>
</feature>
<dbReference type="Proteomes" id="UP001620626">
    <property type="component" value="Unassembled WGS sequence"/>
</dbReference>
<name>A0ABD2K7Y6_9BILA</name>
<feature type="compositionally biased region" description="Polar residues" evidence="1">
    <location>
        <begin position="253"/>
        <end position="274"/>
    </location>
</feature>
<feature type="region of interest" description="Disordered" evidence="1">
    <location>
        <begin position="247"/>
        <end position="364"/>
    </location>
</feature>
<evidence type="ECO:0000256" key="1">
    <source>
        <dbReference type="SAM" id="MobiDB-lite"/>
    </source>
</evidence>
<evidence type="ECO:0000313" key="3">
    <source>
        <dbReference type="Proteomes" id="UP001620626"/>
    </source>
</evidence>
<proteinExistence type="predicted"/>